<dbReference type="RefSeq" id="WP_006948970.1">
    <property type="nucleotide sequence ID" value="NZ_BAJI01000021.1"/>
</dbReference>
<feature type="domain" description="Right handed beta helix" evidence="3">
    <location>
        <begin position="179"/>
        <end position="330"/>
    </location>
</feature>
<reference evidence="4" key="1">
    <citation type="submission" date="2010-07" db="EMBL/GenBank/DDBJ databases">
        <authorList>
            <person name="Muzny D."/>
            <person name="Qin X."/>
            <person name="Deng J."/>
            <person name="Jiang H."/>
            <person name="Liu Y."/>
            <person name="Qu J."/>
            <person name="Song X.-Z."/>
            <person name="Zhang L."/>
            <person name="Thornton R."/>
            <person name="Coyle M."/>
            <person name="Francisco L."/>
            <person name="Jackson L."/>
            <person name="Javaid M."/>
            <person name="Korchina V."/>
            <person name="Kovar C."/>
            <person name="Mata R."/>
            <person name="Mathew T."/>
            <person name="Ngo R."/>
            <person name="Nguyen L."/>
            <person name="Nguyen N."/>
            <person name="Okwuonu G."/>
            <person name="Ongeri F."/>
            <person name="Pham C."/>
            <person name="Simmons D."/>
            <person name="Wilczek-Boney K."/>
            <person name="Hale W."/>
            <person name="Jakkamsetti A."/>
            <person name="Pham P."/>
            <person name="Ruth R."/>
            <person name="San Lucas F."/>
            <person name="Warren J."/>
            <person name="Zhang J."/>
            <person name="Zhao Z."/>
            <person name="Zhou C."/>
            <person name="Zhu D."/>
            <person name="Lee S."/>
            <person name="Bess C."/>
            <person name="Blankenburg K."/>
            <person name="Forbes L."/>
            <person name="Fu Q."/>
            <person name="Gubbala S."/>
            <person name="Hirani K."/>
            <person name="Jayaseelan J.C."/>
            <person name="Lara F."/>
            <person name="Munidasa M."/>
            <person name="Palculict T."/>
            <person name="Patil S."/>
            <person name="Pu L.-L."/>
            <person name="Saada N."/>
            <person name="Tang L."/>
            <person name="Weissenberger G."/>
            <person name="Zhu Y."/>
            <person name="Hemphill L."/>
            <person name="Shang Y."/>
            <person name="Youmans B."/>
            <person name="Ayvaz T."/>
            <person name="Ross M."/>
            <person name="Santibanez J."/>
            <person name="Aqrawi P."/>
            <person name="Gross S."/>
            <person name="Joshi V."/>
            <person name="Fowler G."/>
            <person name="Nazareth L."/>
            <person name="Reid J."/>
            <person name="Worley K."/>
            <person name="Petrosino J."/>
            <person name="Highlander S."/>
            <person name="Gibbs R."/>
        </authorList>
    </citation>
    <scope>NUCLEOTIDE SEQUENCE [LARGE SCALE GENOMIC DNA]</scope>
    <source>
        <strain evidence="4">DSM 16973</strain>
    </source>
</reference>
<dbReference type="PROSITE" id="PS51257">
    <property type="entry name" value="PROKAR_LIPOPROTEIN"/>
    <property type="match status" value="1"/>
</dbReference>
<evidence type="ECO:0000313" key="4">
    <source>
        <dbReference type="EMBL" id="EFM02038.1"/>
    </source>
</evidence>
<dbReference type="InterPro" id="IPR059226">
    <property type="entry name" value="Choice_anch_Q_dom"/>
</dbReference>
<organism evidence="4 5">
    <name type="scientific">Hoylesella marshii DSM 16973 = JCM 13450</name>
    <dbReference type="NCBI Taxonomy" id="862515"/>
    <lineage>
        <taxon>Bacteria</taxon>
        <taxon>Pseudomonadati</taxon>
        <taxon>Bacteroidota</taxon>
        <taxon>Bacteroidia</taxon>
        <taxon>Bacteroidales</taxon>
        <taxon>Prevotellaceae</taxon>
        <taxon>Hoylesella</taxon>
    </lineage>
</organism>
<evidence type="ECO:0000313" key="5">
    <source>
        <dbReference type="Proteomes" id="UP000004394"/>
    </source>
</evidence>
<dbReference type="InterPro" id="IPR039448">
    <property type="entry name" value="Beta_helix"/>
</dbReference>
<comment type="caution">
    <text evidence="4">The sequence shown here is derived from an EMBL/GenBank/DDBJ whole genome shotgun (WGS) entry which is preliminary data.</text>
</comment>
<dbReference type="BioCyc" id="PMAR862515-HMP:GMOO-1042-MONOMER"/>
<feature type="region of interest" description="Disordered" evidence="1">
    <location>
        <begin position="455"/>
        <end position="481"/>
    </location>
</feature>
<name>E0NS75_9BACT</name>
<dbReference type="STRING" id="862515.HMPREF0658_1026"/>
<dbReference type="Pfam" id="PF13229">
    <property type="entry name" value="Beta_helix"/>
    <property type="match status" value="1"/>
</dbReference>
<evidence type="ECO:0000259" key="3">
    <source>
        <dbReference type="Pfam" id="PF13229"/>
    </source>
</evidence>
<feature type="signal peptide" evidence="2">
    <location>
        <begin position="1"/>
        <end position="18"/>
    </location>
</feature>
<feature type="chain" id="PRO_5003138237" description="Right handed beta helix domain-containing protein" evidence="2">
    <location>
        <begin position="19"/>
        <end position="481"/>
    </location>
</feature>
<keyword evidence="5" id="KW-1185">Reference proteome</keyword>
<dbReference type="HOGENOM" id="CLU_040643_0_0_10"/>
<gene>
    <name evidence="4" type="ORF">HMPREF0658_1026</name>
</gene>
<sequence length="481" mass="53371">MRCRIIPFVLPAFLFLWASCSDDDSFSTSPSHILSFSTDTVRLDTVFSNVPTATTVFRVYNRSGAGLRCTNVRLRQGNQTGFLVNVDGANLGKTEGYRTSDVEIRNKDSINVFVALTSPLSHQVNPKAVEDDLLFTLENGVEQKVCLQAWAWDATKLTHTTLTHDTTLSGPAPIIIYGGITVGEGATLTISPGTTLYFHDKAGIDVHGKLVCEGTPTDSIVLRGDRLDKIFPYLPYDRISGQWKGLRFHKTSYENRISYTDIHGANDAIVCDSSDASRLKLTLFSTTVHNSKGTGVLSYNSHIEVKNCQITNALSACMAIYGGSALLLHNTIAQLYPFDSNRGSALFIGNRMGDKIFPLQDFRCINTLVTGYADDVIKGDDRKEGTPFNYRFENCLLRTPEVKDDATHYSHIIWENVSDTVSAGWKNFKEVDTRLLRYDFRLSKKSLAIDKADATHSLPADKDGQPRDGKPDIGCYEYKKD</sequence>
<dbReference type="Proteomes" id="UP000004394">
    <property type="component" value="Unassembled WGS sequence"/>
</dbReference>
<dbReference type="EMBL" id="AEEI01000034">
    <property type="protein sequence ID" value="EFM02038.1"/>
    <property type="molecule type" value="Genomic_DNA"/>
</dbReference>
<dbReference type="NCBIfam" id="NF041518">
    <property type="entry name" value="choice_anch_Q"/>
    <property type="match status" value="1"/>
</dbReference>
<dbReference type="SUPFAM" id="SSF51126">
    <property type="entry name" value="Pectin lyase-like"/>
    <property type="match status" value="1"/>
</dbReference>
<protein>
    <recommendedName>
        <fullName evidence="3">Right handed beta helix domain-containing protein</fullName>
    </recommendedName>
</protein>
<proteinExistence type="predicted"/>
<dbReference type="OrthoDB" id="1111178at2"/>
<dbReference type="InterPro" id="IPR012334">
    <property type="entry name" value="Pectin_lyas_fold"/>
</dbReference>
<dbReference type="AlphaFoldDB" id="E0NS75"/>
<keyword evidence="2" id="KW-0732">Signal</keyword>
<dbReference type="Gene3D" id="2.160.20.10">
    <property type="entry name" value="Single-stranded right-handed beta-helix, Pectin lyase-like"/>
    <property type="match status" value="1"/>
</dbReference>
<evidence type="ECO:0000256" key="1">
    <source>
        <dbReference type="SAM" id="MobiDB-lite"/>
    </source>
</evidence>
<accession>E0NS75</accession>
<dbReference type="eggNOG" id="ENOG502Z7PX">
    <property type="taxonomic scope" value="Bacteria"/>
</dbReference>
<dbReference type="InterPro" id="IPR011050">
    <property type="entry name" value="Pectin_lyase_fold/virulence"/>
</dbReference>
<evidence type="ECO:0000256" key="2">
    <source>
        <dbReference type="SAM" id="SignalP"/>
    </source>
</evidence>